<dbReference type="NCBIfam" id="TIGR01845">
    <property type="entry name" value="outer_NodT"/>
    <property type="match status" value="1"/>
</dbReference>
<keyword evidence="5" id="KW-0175">Coiled coil</keyword>
<comment type="similarity">
    <text evidence="1 4">Belongs to the outer membrane factor (OMF) (TC 1.B.17) family.</text>
</comment>
<dbReference type="Gene3D" id="1.20.1600.10">
    <property type="entry name" value="Outer membrane efflux proteins (OEP)"/>
    <property type="match status" value="1"/>
</dbReference>
<keyword evidence="2 4" id="KW-1134">Transmembrane beta strand</keyword>
<dbReference type="PANTHER" id="PTHR30203">
    <property type="entry name" value="OUTER MEMBRANE CATION EFFLUX PROTEIN"/>
    <property type="match status" value="1"/>
</dbReference>
<evidence type="ECO:0000256" key="3">
    <source>
        <dbReference type="ARBA" id="ARBA00023237"/>
    </source>
</evidence>
<dbReference type="PROSITE" id="PS51257">
    <property type="entry name" value="PROKAR_LIPOPROTEIN"/>
    <property type="match status" value="1"/>
</dbReference>
<keyword evidence="4" id="KW-0449">Lipoprotein</keyword>
<feature type="coiled-coil region" evidence="5">
    <location>
        <begin position="380"/>
        <end position="407"/>
    </location>
</feature>
<proteinExistence type="inferred from homology"/>
<organism evidence="6 7">
    <name type="scientific">Ventosimonas gracilis</name>
    <dbReference type="NCBI Taxonomy" id="1680762"/>
    <lineage>
        <taxon>Bacteria</taxon>
        <taxon>Pseudomonadati</taxon>
        <taxon>Pseudomonadota</taxon>
        <taxon>Gammaproteobacteria</taxon>
        <taxon>Pseudomonadales</taxon>
        <taxon>Ventosimonadaceae</taxon>
        <taxon>Ventosimonas</taxon>
    </lineage>
</organism>
<reference evidence="6 7" key="1">
    <citation type="submission" date="2016-02" db="EMBL/GenBank/DDBJ databases">
        <authorList>
            <person name="Wen L."/>
            <person name="He K."/>
            <person name="Yang H."/>
        </authorList>
    </citation>
    <scope>NUCLEOTIDE SEQUENCE [LARGE SCALE GENOMIC DNA]</scope>
    <source>
        <strain evidence="6 7">CV58</strain>
    </source>
</reference>
<dbReference type="AlphaFoldDB" id="A0A139SWN5"/>
<protein>
    <submittedName>
        <fullName evidence="6">RND transporter</fullName>
    </submittedName>
</protein>
<dbReference type="InterPro" id="IPR010131">
    <property type="entry name" value="MdtP/NodT-like"/>
</dbReference>
<dbReference type="Pfam" id="PF02321">
    <property type="entry name" value="OEP"/>
    <property type="match status" value="2"/>
</dbReference>
<keyword evidence="4" id="KW-0812">Transmembrane</keyword>
<dbReference type="GO" id="GO:0015562">
    <property type="term" value="F:efflux transmembrane transporter activity"/>
    <property type="evidence" value="ECO:0007669"/>
    <property type="project" value="InterPro"/>
</dbReference>
<dbReference type="RefSeq" id="WP_068388236.1">
    <property type="nucleotide sequence ID" value="NZ_LSZO01000066.1"/>
</dbReference>
<evidence type="ECO:0000256" key="2">
    <source>
        <dbReference type="ARBA" id="ARBA00022452"/>
    </source>
</evidence>
<evidence type="ECO:0000256" key="5">
    <source>
        <dbReference type="SAM" id="Coils"/>
    </source>
</evidence>
<evidence type="ECO:0000313" key="7">
    <source>
        <dbReference type="Proteomes" id="UP000072660"/>
    </source>
</evidence>
<dbReference type="OrthoDB" id="9770517at2"/>
<dbReference type="InterPro" id="IPR003423">
    <property type="entry name" value="OMP_efflux"/>
</dbReference>
<evidence type="ECO:0000256" key="1">
    <source>
        <dbReference type="ARBA" id="ARBA00007613"/>
    </source>
</evidence>
<comment type="caution">
    <text evidence="6">The sequence shown here is derived from an EMBL/GenBank/DDBJ whole genome shotgun (WGS) entry which is preliminary data.</text>
</comment>
<evidence type="ECO:0000313" key="6">
    <source>
        <dbReference type="EMBL" id="KXU38842.1"/>
    </source>
</evidence>
<comment type="subcellular location">
    <subcellularLocation>
        <location evidence="4">Cell outer membrane</location>
        <topology evidence="4">Lipid-anchor</topology>
    </subcellularLocation>
</comment>
<gene>
    <name evidence="6" type="ORF">AXE65_11660</name>
</gene>
<dbReference type="PANTHER" id="PTHR30203:SF33">
    <property type="entry name" value="BLR4455 PROTEIN"/>
    <property type="match status" value="1"/>
</dbReference>
<dbReference type="Gene3D" id="2.20.200.10">
    <property type="entry name" value="Outer membrane efflux proteins (OEP)"/>
    <property type="match status" value="1"/>
</dbReference>
<dbReference type="EMBL" id="LSZO01000066">
    <property type="protein sequence ID" value="KXU38842.1"/>
    <property type="molecule type" value="Genomic_DNA"/>
</dbReference>
<keyword evidence="7" id="KW-1185">Reference proteome</keyword>
<name>A0A139SWN5_9GAMM</name>
<dbReference type="Proteomes" id="UP000072660">
    <property type="component" value="Unassembled WGS sequence"/>
</dbReference>
<keyword evidence="3" id="KW-0998">Cell outer membrane</keyword>
<accession>A0A139SWN5</accession>
<dbReference type="GO" id="GO:0009279">
    <property type="term" value="C:cell outer membrane"/>
    <property type="evidence" value="ECO:0007669"/>
    <property type="project" value="UniProtKB-SubCell"/>
</dbReference>
<dbReference type="SUPFAM" id="SSF56954">
    <property type="entry name" value="Outer membrane efflux proteins (OEP)"/>
    <property type="match status" value="1"/>
</dbReference>
<keyword evidence="4" id="KW-0564">Palmitate</keyword>
<sequence>MNARLFLPCAALVLTACTVGPNYQAPALKLADAYRHIEGWKTAQPADEIEPGAWWQLYRDPYLDALIERMQAGNQSLAASEARYRGARALVQGSRARLLPQLRQGADQTRSGNQGAVNNSYNLSTSASWEIDLWGKLRRQLESDKASLDASAADLAAVHLSLAAELAENYLQLRVLDEQKRLLVRSVEAYRRSLKLTENQYQAGIVPKSDVSQALAQLKSTEAQSIDLEYRRALLEHAIAVLLGMPPSDFAIDEVAQLPHLPAIPPELPSALLERRPDIAAAQRRVIAANASIGVEQAAWYPDLTLSASGGWRSGTFDQWVSAPNRLWSLGSAFAMPLFDGGRIRSRVAQAEAAYEQTVADYRQSVLQALREVEDALVGLAVLEREYQVQQEALAAAEESLRLIENQYRFGTVDYNSVISVQTSALSSERSLLELKNSQLAASLDLLKALGGGWQQSLLQQEPSMQPVNR</sequence>
<keyword evidence="4" id="KW-0472">Membrane</keyword>
<evidence type="ECO:0000256" key="4">
    <source>
        <dbReference type="RuleBase" id="RU362097"/>
    </source>
</evidence>